<gene>
    <name evidence="11" type="ORF">BJ878DRAFT_503308</name>
</gene>
<dbReference type="EMBL" id="MU253868">
    <property type="protein sequence ID" value="KAG9245043.1"/>
    <property type="molecule type" value="Genomic_DNA"/>
</dbReference>
<accession>A0A9P7Z529</accession>
<comment type="function">
    <text evidence="8 9">Involved in ubiquitin-mediated protein degradation. Regulatory factor in the ubiquitin/proteasome pathway that controls the turnover of proteasome substrates. Targets proteasomes to the nucleus and facilitates the degradation of nuclear proteins.</text>
</comment>
<comment type="subunit">
    <text evidence="2 9">Binds the proteasome.</text>
</comment>
<keyword evidence="7 9" id="KW-0539">Nucleus</keyword>
<dbReference type="Proteomes" id="UP000887226">
    <property type="component" value="Unassembled WGS sequence"/>
</dbReference>
<feature type="region of interest" description="Disordered" evidence="10">
    <location>
        <begin position="14"/>
        <end position="48"/>
    </location>
</feature>
<evidence type="ECO:0000256" key="7">
    <source>
        <dbReference type="ARBA" id="ARBA00023242"/>
    </source>
</evidence>
<proteinExistence type="inferred from homology"/>
<evidence type="ECO:0000313" key="11">
    <source>
        <dbReference type="EMBL" id="KAG9245043.1"/>
    </source>
</evidence>
<evidence type="ECO:0000256" key="2">
    <source>
        <dbReference type="ARBA" id="ARBA00011464"/>
    </source>
</evidence>
<dbReference type="GO" id="GO:0000502">
    <property type="term" value="C:proteasome complex"/>
    <property type="evidence" value="ECO:0007669"/>
    <property type="project" value="UniProtKB-KW"/>
</dbReference>
<evidence type="ECO:0000256" key="6">
    <source>
        <dbReference type="ARBA" id="ARBA00022927"/>
    </source>
</evidence>
<evidence type="ECO:0000256" key="5">
    <source>
        <dbReference type="ARBA" id="ARBA00022490"/>
    </source>
</evidence>
<comment type="similarity">
    <text evidence="1 9">Belongs to the cut8/STS1 family.</text>
</comment>
<keyword evidence="6 9" id="KW-0653">Protein transport</keyword>
<protein>
    <recommendedName>
        <fullName evidence="3 9">Tethering factor for nuclear proteasome STS1</fullName>
    </recommendedName>
</protein>
<keyword evidence="11" id="KW-0647">Proteasome</keyword>
<dbReference type="GO" id="GO:0070628">
    <property type="term" value="F:proteasome binding"/>
    <property type="evidence" value="ECO:0007669"/>
    <property type="project" value="TreeGrafter"/>
</dbReference>
<evidence type="ECO:0000256" key="8">
    <source>
        <dbReference type="ARBA" id="ARBA00025651"/>
    </source>
</evidence>
<keyword evidence="5 9" id="KW-0963">Cytoplasm</keyword>
<comment type="caution">
    <text evidence="11">The sequence shown here is derived from an EMBL/GenBank/DDBJ whole genome shotgun (WGS) entry which is preliminary data.</text>
</comment>
<dbReference type="Gene3D" id="1.20.58.1590">
    <property type="entry name" value="Tethering factor for nuclear proteasome Cut8/Sts1"/>
    <property type="match status" value="1"/>
</dbReference>
<dbReference type="PANTHER" id="PTHR28032">
    <property type="entry name" value="FI02826P"/>
    <property type="match status" value="1"/>
</dbReference>
<dbReference type="Pfam" id="PF08559">
    <property type="entry name" value="Cut8"/>
    <property type="match status" value="1"/>
</dbReference>
<comment type="subcellular location">
    <subcellularLocation>
        <location evidence="9">Cytoplasm</location>
    </subcellularLocation>
    <subcellularLocation>
        <location evidence="9">Nucleus</location>
    </subcellularLocation>
</comment>
<dbReference type="InterPro" id="IPR013868">
    <property type="entry name" value="Cut8/Sts1_fam"/>
</dbReference>
<evidence type="ECO:0000256" key="10">
    <source>
        <dbReference type="SAM" id="MobiDB-lite"/>
    </source>
</evidence>
<dbReference type="AlphaFoldDB" id="A0A9P7Z529"/>
<name>A0A9P7Z529_9HELO</name>
<reference evidence="11" key="1">
    <citation type="journal article" date="2021" name="IMA Fungus">
        <title>Genomic characterization of three marine fungi, including Emericellopsis atlantica sp. nov. with signatures of a generalist lifestyle and marine biomass degradation.</title>
        <authorList>
            <person name="Hagestad O.C."/>
            <person name="Hou L."/>
            <person name="Andersen J.H."/>
            <person name="Hansen E.H."/>
            <person name="Altermark B."/>
            <person name="Li C."/>
            <person name="Kuhnert E."/>
            <person name="Cox R.J."/>
            <person name="Crous P.W."/>
            <person name="Spatafora J.W."/>
            <person name="Lail K."/>
            <person name="Amirebrahimi M."/>
            <person name="Lipzen A."/>
            <person name="Pangilinan J."/>
            <person name="Andreopoulos W."/>
            <person name="Hayes R.D."/>
            <person name="Ng V."/>
            <person name="Grigoriev I.V."/>
            <person name="Jackson S.A."/>
            <person name="Sutton T.D.S."/>
            <person name="Dobson A.D.W."/>
            <person name="Rama T."/>
        </authorList>
    </citation>
    <scope>NUCLEOTIDE SEQUENCE</scope>
    <source>
        <strain evidence="11">TRa3180A</strain>
    </source>
</reference>
<dbReference type="FunFam" id="1.20.58.1590:FF:000001">
    <property type="entry name" value="Tethering factor for nuclear proteasome STS1"/>
    <property type="match status" value="1"/>
</dbReference>
<dbReference type="GO" id="GO:0031144">
    <property type="term" value="P:proteasome localization"/>
    <property type="evidence" value="ECO:0007669"/>
    <property type="project" value="UniProtKB-UniRule"/>
</dbReference>
<keyword evidence="4 9" id="KW-0813">Transport</keyword>
<dbReference type="GO" id="GO:0031965">
    <property type="term" value="C:nuclear membrane"/>
    <property type="evidence" value="ECO:0007669"/>
    <property type="project" value="TreeGrafter"/>
</dbReference>
<evidence type="ECO:0000256" key="4">
    <source>
        <dbReference type="ARBA" id="ARBA00022448"/>
    </source>
</evidence>
<feature type="compositionally biased region" description="Basic and acidic residues" evidence="10">
    <location>
        <begin position="34"/>
        <end position="45"/>
    </location>
</feature>
<dbReference type="InterPro" id="IPR038422">
    <property type="entry name" value="Cut8/Sts1_sf"/>
</dbReference>
<evidence type="ECO:0000256" key="1">
    <source>
        <dbReference type="ARBA" id="ARBA00006199"/>
    </source>
</evidence>
<evidence type="ECO:0000313" key="12">
    <source>
        <dbReference type="Proteomes" id="UP000887226"/>
    </source>
</evidence>
<dbReference type="GO" id="GO:0005737">
    <property type="term" value="C:cytoplasm"/>
    <property type="evidence" value="ECO:0007669"/>
    <property type="project" value="UniProtKB-SubCell"/>
</dbReference>
<sequence length="298" mass="32867">MNVLQRPALPYLFSHHETPIASPSQQTMSTRKRKADDDGQDEHMHYSPTPLNRVIAARPSKKVRGNEIAGRPLALPRLLESLDADSLRNVLQQICERRPDIGAEVISSAPRPSAADAVDVLQQYQEKLKAEFPFGGNQGSDYAYNRVRQALVDLINALADYTPHFLPPNESQITVSLAFLDSATKFVHELPEWDSQSHKYHKDNAYDEISGAWALVVSEASKRGGGFGFHSGGWDQKLTKHNEQSGGRMQVAVQALGSGIDWMGGNPGGNANDPQSIRNELFLGTYGIPNQSVRVGKW</sequence>
<dbReference type="OrthoDB" id="10061064at2759"/>
<evidence type="ECO:0000256" key="9">
    <source>
        <dbReference type="RuleBase" id="RU368013"/>
    </source>
</evidence>
<dbReference type="GO" id="GO:0015031">
    <property type="term" value="P:protein transport"/>
    <property type="evidence" value="ECO:0007669"/>
    <property type="project" value="UniProtKB-UniRule"/>
</dbReference>
<dbReference type="PANTHER" id="PTHR28032:SF1">
    <property type="entry name" value="FI02826P"/>
    <property type="match status" value="1"/>
</dbReference>
<evidence type="ECO:0000256" key="3">
    <source>
        <dbReference type="ARBA" id="ARBA00016204"/>
    </source>
</evidence>
<organism evidence="11 12">
    <name type="scientific">Calycina marina</name>
    <dbReference type="NCBI Taxonomy" id="1763456"/>
    <lineage>
        <taxon>Eukaryota</taxon>
        <taxon>Fungi</taxon>
        <taxon>Dikarya</taxon>
        <taxon>Ascomycota</taxon>
        <taxon>Pezizomycotina</taxon>
        <taxon>Leotiomycetes</taxon>
        <taxon>Helotiales</taxon>
        <taxon>Pezizellaceae</taxon>
        <taxon>Calycina</taxon>
    </lineage>
</organism>
<keyword evidence="12" id="KW-1185">Reference proteome</keyword>
<dbReference type="GO" id="GO:0071630">
    <property type="term" value="P:nuclear protein quality control by the ubiquitin-proteasome system"/>
    <property type="evidence" value="ECO:0007669"/>
    <property type="project" value="UniProtKB-UniRule"/>
</dbReference>